<dbReference type="OrthoDB" id="10248777at2759"/>
<dbReference type="InterPro" id="IPR051519">
    <property type="entry name" value="PDE6D_unc-119_myristoyl-bd"/>
</dbReference>
<dbReference type="Proteomes" id="UP000466442">
    <property type="component" value="Linkage Group LG5"/>
</dbReference>
<organism evidence="6 7">
    <name type="scientific">Apolygus lucorum</name>
    <name type="common">Small green plant bug</name>
    <name type="synonym">Lygocoris lucorum</name>
    <dbReference type="NCBI Taxonomy" id="248454"/>
    <lineage>
        <taxon>Eukaryota</taxon>
        <taxon>Metazoa</taxon>
        <taxon>Ecdysozoa</taxon>
        <taxon>Arthropoda</taxon>
        <taxon>Hexapoda</taxon>
        <taxon>Insecta</taxon>
        <taxon>Pterygota</taxon>
        <taxon>Neoptera</taxon>
        <taxon>Paraneoptera</taxon>
        <taxon>Hemiptera</taxon>
        <taxon>Heteroptera</taxon>
        <taxon>Panheteroptera</taxon>
        <taxon>Cimicomorpha</taxon>
        <taxon>Miridae</taxon>
        <taxon>Mirini</taxon>
        <taxon>Apolygus</taxon>
    </lineage>
</organism>
<dbReference type="Pfam" id="PF05351">
    <property type="entry name" value="GMP_PDE_delta"/>
    <property type="match status" value="1"/>
</dbReference>
<dbReference type="GO" id="GO:0007399">
    <property type="term" value="P:nervous system development"/>
    <property type="evidence" value="ECO:0007669"/>
    <property type="project" value="TreeGrafter"/>
</dbReference>
<sequence>MELGINYLMNMSKKFKNKHYKQPVLDVYRPEDIMEMKTITDGYLVAPGRSPIEFTCFSMREMESDRLIFEIRKSQDEGDVCTTQSLTRYDLTPEFLNIPTLGATVEFKVGPEPIQELRMIERHFFKDKLLISHDFTFGFCIPNSVNSWEHTYEFPTLPLHVRNAMISEPYFTKSDSFYFANSVLILHNKAEYSFVSK</sequence>
<dbReference type="GO" id="GO:0008289">
    <property type="term" value="F:lipid binding"/>
    <property type="evidence" value="ECO:0007669"/>
    <property type="project" value="UniProtKB-KW"/>
</dbReference>
<protein>
    <recommendedName>
        <fullName evidence="5">GMP phosphodiesterase delta subunit domain-containing protein</fullName>
    </recommendedName>
</protein>
<keyword evidence="7" id="KW-1185">Reference proteome</keyword>
<evidence type="ECO:0000313" key="7">
    <source>
        <dbReference type="Proteomes" id="UP000466442"/>
    </source>
</evidence>
<keyword evidence="2" id="KW-0813">Transport</keyword>
<dbReference type="EMBL" id="WIXP02000005">
    <property type="protein sequence ID" value="KAF6211217.1"/>
    <property type="molecule type" value="Genomic_DNA"/>
</dbReference>
<dbReference type="InterPro" id="IPR008015">
    <property type="entry name" value="PDED_dom"/>
</dbReference>
<dbReference type="InterPro" id="IPR037036">
    <property type="entry name" value="PDED_dom_sf"/>
</dbReference>
<comment type="similarity">
    <text evidence="1">Belongs to the PDE6D/unc-119 family.</text>
</comment>
<proteinExistence type="inferred from homology"/>
<evidence type="ECO:0000259" key="5">
    <source>
        <dbReference type="Pfam" id="PF05351"/>
    </source>
</evidence>
<name>A0A8S9XQJ9_APOLU</name>
<dbReference type="Gene3D" id="2.70.50.40">
    <property type="entry name" value="GMP phosphodiesterase, delta subunit"/>
    <property type="match status" value="1"/>
</dbReference>
<dbReference type="InterPro" id="IPR014756">
    <property type="entry name" value="Ig_E-set"/>
</dbReference>
<evidence type="ECO:0000256" key="3">
    <source>
        <dbReference type="ARBA" id="ARBA00022927"/>
    </source>
</evidence>
<keyword evidence="4" id="KW-0446">Lipid-binding</keyword>
<dbReference type="PANTHER" id="PTHR12951:SF1">
    <property type="entry name" value="PROTEIN UNC-119 HOMOLOG"/>
    <property type="match status" value="1"/>
</dbReference>
<evidence type="ECO:0000313" key="6">
    <source>
        <dbReference type="EMBL" id="KAF6211217.1"/>
    </source>
</evidence>
<gene>
    <name evidence="6" type="ORF">GE061_014333</name>
</gene>
<dbReference type="SUPFAM" id="SSF81296">
    <property type="entry name" value="E set domains"/>
    <property type="match status" value="1"/>
</dbReference>
<dbReference type="AlphaFoldDB" id="A0A8S9XQJ9"/>
<dbReference type="GO" id="GO:0042953">
    <property type="term" value="P:lipoprotein transport"/>
    <property type="evidence" value="ECO:0007669"/>
    <property type="project" value="TreeGrafter"/>
</dbReference>
<keyword evidence="3" id="KW-0653">Protein transport</keyword>
<feature type="domain" description="GMP phosphodiesterase delta subunit" evidence="5">
    <location>
        <begin position="52"/>
        <end position="194"/>
    </location>
</feature>
<accession>A0A8S9XQJ9</accession>
<comment type="caution">
    <text evidence="6">The sequence shown here is derived from an EMBL/GenBank/DDBJ whole genome shotgun (WGS) entry which is preliminary data.</text>
</comment>
<dbReference type="GO" id="GO:0005929">
    <property type="term" value="C:cilium"/>
    <property type="evidence" value="ECO:0007669"/>
    <property type="project" value="TreeGrafter"/>
</dbReference>
<dbReference type="PANTHER" id="PTHR12951">
    <property type="entry name" value="RETINAL PROTEIN 4"/>
    <property type="match status" value="1"/>
</dbReference>
<evidence type="ECO:0000256" key="4">
    <source>
        <dbReference type="ARBA" id="ARBA00023121"/>
    </source>
</evidence>
<reference evidence="6" key="1">
    <citation type="journal article" date="2021" name="Mol. Ecol. Resour.">
        <title>Apolygus lucorum genome provides insights into omnivorousness and mesophyll feeding.</title>
        <authorList>
            <person name="Liu Y."/>
            <person name="Liu H."/>
            <person name="Wang H."/>
            <person name="Huang T."/>
            <person name="Liu B."/>
            <person name="Yang B."/>
            <person name="Yin L."/>
            <person name="Li B."/>
            <person name="Zhang Y."/>
            <person name="Zhang S."/>
            <person name="Jiang F."/>
            <person name="Zhang X."/>
            <person name="Ren Y."/>
            <person name="Wang B."/>
            <person name="Wang S."/>
            <person name="Lu Y."/>
            <person name="Wu K."/>
            <person name="Fan W."/>
            <person name="Wang G."/>
        </authorList>
    </citation>
    <scope>NUCLEOTIDE SEQUENCE</scope>
    <source>
        <strain evidence="6">12Hb</strain>
    </source>
</reference>
<evidence type="ECO:0000256" key="2">
    <source>
        <dbReference type="ARBA" id="ARBA00022448"/>
    </source>
</evidence>
<dbReference type="GO" id="GO:0060271">
    <property type="term" value="P:cilium assembly"/>
    <property type="evidence" value="ECO:0007669"/>
    <property type="project" value="TreeGrafter"/>
</dbReference>
<evidence type="ECO:0000256" key="1">
    <source>
        <dbReference type="ARBA" id="ARBA00008102"/>
    </source>
</evidence>